<proteinExistence type="predicted"/>
<evidence type="ECO:0000256" key="1">
    <source>
        <dbReference type="PROSITE-ProRule" id="PRU00047"/>
    </source>
</evidence>
<keyword evidence="1" id="KW-0862">Zinc</keyword>
<organism evidence="4 5">
    <name type="scientific">Cuscuta campestris</name>
    <dbReference type="NCBI Taxonomy" id="132261"/>
    <lineage>
        <taxon>Eukaryota</taxon>
        <taxon>Viridiplantae</taxon>
        <taxon>Streptophyta</taxon>
        <taxon>Embryophyta</taxon>
        <taxon>Tracheophyta</taxon>
        <taxon>Spermatophyta</taxon>
        <taxon>Magnoliopsida</taxon>
        <taxon>eudicotyledons</taxon>
        <taxon>Gunneridae</taxon>
        <taxon>Pentapetalae</taxon>
        <taxon>asterids</taxon>
        <taxon>lamiids</taxon>
        <taxon>Solanales</taxon>
        <taxon>Convolvulaceae</taxon>
        <taxon>Cuscuteae</taxon>
        <taxon>Cuscuta</taxon>
        <taxon>Cuscuta subgen. Grammica</taxon>
        <taxon>Cuscuta sect. Cleistogrammica</taxon>
    </lineage>
</organism>
<dbReference type="InterPro" id="IPR001878">
    <property type="entry name" value="Znf_CCHC"/>
</dbReference>
<evidence type="ECO:0000313" key="5">
    <source>
        <dbReference type="Proteomes" id="UP000595140"/>
    </source>
</evidence>
<keyword evidence="1" id="KW-0479">Metal-binding</keyword>
<evidence type="ECO:0000256" key="2">
    <source>
        <dbReference type="SAM" id="MobiDB-lite"/>
    </source>
</evidence>
<dbReference type="Pfam" id="PF03732">
    <property type="entry name" value="Retrotrans_gag"/>
    <property type="match status" value="1"/>
</dbReference>
<gene>
    <name evidence="4" type="ORF">CCAM_LOCUS9543</name>
</gene>
<accession>A0A484KX24</accession>
<feature type="compositionally biased region" description="Low complexity" evidence="2">
    <location>
        <begin position="217"/>
        <end position="231"/>
    </location>
</feature>
<reference evidence="4 5" key="1">
    <citation type="submission" date="2018-04" db="EMBL/GenBank/DDBJ databases">
        <authorList>
            <person name="Vogel A."/>
        </authorList>
    </citation>
    <scope>NUCLEOTIDE SEQUENCE [LARGE SCALE GENOMIC DNA]</scope>
</reference>
<evidence type="ECO:0000259" key="3">
    <source>
        <dbReference type="PROSITE" id="PS50158"/>
    </source>
</evidence>
<feature type="region of interest" description="Disordered" evidence="2">
    <location>
        <begin position="206"/>
        <end position="236"/>
    </location>
</feature>
<dbReference type="PANTHER" id="PTHR15503:SF42">
    <property type="entry name" value="ZINC FINGER, CCHC-TYPE, RETROTRANSPOSON GAG DOMAIN, ASPARTIC PEPTIDASE DOMAIN PROTEIN-RELATED"/>
    <property type="match status" value="1"/>
</dbReference>
<dbReference type="SMART" id="SM00343">
    <property type="entry name" value="ZnF_C2HC"/>
    <property type="match status" value="1"/>
</dbReference>
<dbReference type="AlphaFoldDB" id="A0A484KX24"/>
<dbReference type="PROSITE" id="PS50158">
    <property type="entry name" value="ZF_CCHC"/>
    <property type="match status" value="1"/>
</dbReference>
<keyword evidence="1" id="KW-0863">Zinc-finger</keyword>
<evidence type="ECO:0000313" key="4">
    <source>
        <dbReference type="EMBL" id="VFQ67767.1"/>
    </source>
</evidence>
<dbReference type="Gene3D" id="4.10.60.10">
    <property type="entry name" value="Zinc finger, CCHC-type"/>
    <property type="match status" value="1"/>
</dbReference>
<dbReference type="GO" id="GO:0003676">
    <property type="term" value="F:nucleic acid binding"/>
    <property type="evidence" value="ECO:0007669"/>
    <property type="project" value="InterPro"/>
</dbReference>
<protein>
    <recommendedName>
        <fullName evidence="3">CCHC-type domain-containing protein</fullName>
    </recommendedName>
</protein>
<dbReference type="InterPro" id="IPR032567">
    <property type="entry name" value="RTL1-rel"/>
</dbReference>
<keyword evidence="5" id="KW-1185">Reference proteome</keyword>
<dbReference type="Proteomes" id="UP000595140">
    <property type="component" value="Unassembled WGS sequence"/>
</dbReference>
<dbReference type="OrthoDB" id="1751327at2759"/>
<dbReference type="EMBL" id="OOIL02000646">
    <property type="protein sequence ID" value="VFQ67767.1"/>
    <property type="molecule type" value="Genomic_DNA"/>
</dbReference>
<dbReference type="Pfam" id="PF08284">
    <property type="entry name" value="RVP_2"/>
    <property type="match status" value="1"/>
</dbReference>
<feature type="compositionally biased region" description="Polar residues" evidence="2">
    <location>
        <begin position="206"/>
        <end position="216"/>
    </location>
</feature>
<name>A0A484KX24_9ASTE</name>
<dbReference type="GO" id="GO:0008270">
    <property type="term" value="F:zinc ion binding"/>
    <property type="evidence" value="ECO:0007669"/>
    <property type="project" value="UniProtKB-KW"/>
</dbReference>
<dbReference type="Gene3D" id="2.40.70.10">
    <property type="entry name" value="Acid Proteases"/>
    <property type="match status" value="1"/>
</dbReference>
<sequence length="903" mass="100008">MAQSAEIAHLELDPSKIKSSELALMRDLLGAPFKIHHPDAVGGISLTHNPAPERFLMMHYDLVFHGFKLPLHSFIREVCRNWDILPKQFTTNSHKYLVSYIQRCCEKLRTPSIGLGLCSVFRRFDGGSLAVATAGVRAVSGGSDLDPIVGADQVVGPTVRGFGPVGPAVRPAALGRWAGSVGPVEWGCLNGQRVGAAGMDPNVNLNYNHSEGDSVSPQQLNANQNQNAPHQEAPHGGFAGIPQMDPALLMQLMQQMLIMNQNALARQLEPRITLERLRKDGAEEFLGENIADPLVAFRWLERVRRVFENLKVPVGEWADLAVMLLQNNAYEWWKRTSRNADHPPQLTWEYFDHVFREKYIPESFVEEKREEFVHLEMVTMSLPEYRQLFDHEAEFAQDLVNTPKRRCDRFVKGMRMNLQEGMSTASRQDFGVMYEQAKEVVRTREGAKLVVKQKANKMPVQVASAGKAYSGKRPLSGSGIQSSKKAKSVPAHSVASSSKTRSSKHPMCESCGRNHPGECWRSLGLCMGCGQSGHYRRDCPTNPGLPFPTAAASTQTTAPRPAQIARGQLESPMLVSNPLGHSMSLHHVYRQCPLTTRGKIFLADLIELPYKEFDIILGMDWLTEHQAVVDCSSRTVRLRAPDGDTIMIDGELFPRRLSLSLICKPRDWSERSEDDEFCRMTRDLVSSGKRPDFTVGADGILFFRNRLVVPCGAVRERLLHPTHRLPEGAVTLDENLTYEEEPEQILAREVKELRNKRVPLVKVLWRNHAVEEATWKTEESMRVQARCSEPDRTNELRIGLAGPKIRMPNKIGLGLCSVFRRFDGGSLAVATAGVRAVSGGSDLDPIVGADQVVGPTVQGVGPLGPSVRPATLGRWAGSVGPVEWGCLNGQRVGAAGSVRQLVG</sequence>
<dbReference type="PANTHER" id="PTHR15503">
    <property type="entry name" value="LDOC1 RELATED"/>
    <property type="match status" value="1"/>
</dbReference>
<feature type="region of interest" description="Disordered" evidence="2">
    <location>
        <begin position="464"/>
        <end position="508"/>
    </location>
</feature>
<dbReference type="InterPro" id="IPR005162">
    <property type="entry name" value="Retrotrans_gag_dom"/>
</dbReference>
<dbReference type="InterPro" id="IPR021109">
    <property type="entry name" value="Peptidase_aspartic_dom_sf"/>
</dbReference>
<dbReference type="CDD" id="cd00303">
    <property type="entry name" value="retropepsin_like"/>
    <property type="match status" value="1"/>
</dbReference>
<feature type="domain" description="CCHC-type" evidence="3">
    <location>
        <begin position="526"/>
        <end position="540"/>
    </location>
</feature>